<feature type="compositionally biased region" description="Basic and acidic residues" evidence="1">
    <location>
        <begin position="22"/>
        <end position="31"/>
    </location>
</feature>
<dbReference type="AlphaFoldDB" id="A0A0G4MW07"/>
<reference evidence="2 3" key="1">
    <citation type="submission" date="2015-05" db="EMBL/GenBank/DDBJ databases">
        <authorList>
            <person name="Wang D.B."/>
            <person name="Wang M."/>
        </authorList>
    </citation>
    <scope>NUCLEOTIDE SEQUENCE [LARGE SCALE GENOMIC DNA]</scope>
    <source>
        <strain evidence="2">VL1</strain>
    </source>
</reference>
<dbReference type="Proteomes" id="UP000044602">
    <property type="component" value="Unassembled WGS sequence"/>
</dbReference>
<evidence type="ECO:0000313" key="3">
    <source>
        <dbReference type="Proteomes" id="UP000044602"/>
    </source>
</evidence>
<feature type="region of interest" description="Disordered" evidence="1">
    <location>
        <begin position="21"/>
        <end position="87"/>
    </location>
</feature>
<feature type="non-terminal residue" evidence="2">
    <location>
        <position position="1"/>
    </location>
</feature>
<proteinExistence type="predicted"/>
<accession>A0A0G4MW07</accession>
<organism evidence="2 3">
    <name type="scientific">Verticillium longisporum</name>
    <name type="common">Verticillium dahliae var. longisporum</name>
    <dbReference type="NCBI Taxonomy" id="100787"/>
    <lineage>
        <taxon>Eukaryota</taxon>
        <taxon>Fungi</taxon>
        <taxon>Dikarya</taxon>
        <taxon>Ascomycota</taxon>
        <taxon>Pezizomycotina</taxon>
        <taxon>Sordariomycetes</taxon>
        <taxon>Hypocreomycetidae</taxon>
        <taxon>Glomerellales</taxon>
        <taxon>Plectosphaerellaceae</taxon>
        <taxon>Verticillium</taxon>
    </lineage>
</organism>
<keyword evidence="3" id="KW-1185">Reference proteome</keyword>
<dbReference type="EMBL" id="CVQH01025447">
    <property type="protein sequence ID" value="CRK38383.1"/>
    <property type="molecule type" value="Genomic_DNA"/>
</dbReference>
<evidence type="ECO:0000313" key="2">
    <source>
        <dbReference type="EMBL" id="CRK38383.1"/>
    </source>
</evidence>
<evidence type="ECO:0000256" key="1">
    <source>
        <dbReference type="SAM" id="MobiDB-lite"/>
    </source>
</evidence>
<sequence length="87" mass="9766">ARRRDGRVVVAGAVPRARRARRLLDAADEGHGAQVGGRRDARRRRGHPARAQGGGREPHDRRPRASRPARRVRARPRRRAAPHARRG</sequence>
<feature type="compositionally biased region" description="Basic residues" evidence="1">
    <location>
        <begin position="61"/>
        <end position="87"/>
    </location>
</feature>
<gene>
    <name evidence="2" type="ORF">BN1708_020513</name>
</gene>
<name>A0A0G4MW07_VERLO</name>
<protein>
    <submittedName>
        <fullName evidence="2">Uncharacterized protein</fullName>
    </submittedName>
</protein>
<feature type="non-terminal residue" evidence="2">
    <location>
        <position position="87"/>
    </location>
</feature>